<evidence type="ECO:0000256" key="1">
    <source>
        <dbReference type="SAM" id="MobiDB-lite"/>
    </source>
</evidence>
<evidence type="ECO:0000313" key="2">
    <source>
        <dbReference type="EMBL" id="EJK72980.1"/>
    </source>
</evidence>
<dbReference type="EMBL" id="AGNL01005000">
    <property type="protein sequence ID" value="EJK72980.1"/>
    <property type="molecule type" value="Genomic_DNA"/>
</dbReference>
<sequence>EQSQWDLDDRHYGCWFGVRLQFRVSWEGPGICFVVGTEGNTKTYRLKNWGGRDEAEDSEGCCDETAETEPRGEGYSTSYSSETIRAIKALMKGLCEE</sequence>
<evidence type="ECO:0000313" key="3">
    <source>
        <dbReference type="Proteomes" id="UP000266841"/>
    </source>
</evidence>
<proteinExistence type="predicted"/>
<protein>
    <submittedName>
        <fullName evidence="2">Uncharacterized protein</fullName>
    </submittedName>
</protein>
<accession>K0T5M7</accession>
<gene>
    <name evidence="2" type="ORF">THAOC_05428</name>
</gene>
<feature type="compositionally biased region" description="Acidic residues" evidence="1">
    <location>
        <begin position="54"/>
        <end position="67"/>
    </location>
</feature>
<name>K0T5M7_THAOC</name>
<dbReference type="Proteomes" id="UP000266841">
    <property type="component" value="Unassembled WGS sequence"/>
</dbReference>
<reference evidence="2 3" key="1">
    <citation type="journal article" date="2012" name="Genome Biol.">
        <title>Genome and low-iron response of an oceanic diatom adapted to chronic iron limitation.</title>
        <authorList>
            <person name="Lommer M."/>
            <person name="Specht M."/>
            <person name="Roy A.S."/>
            <person name="Kraemer L."/>
            <person name="Andreson R."/>
            <person name="Gutowska M.A."/>
            <person name="Wolf J."/>
            <person name="Bergner S.V."/>
            <person name="Schilhabel M.B."/>
            <person name="Klostermeier U.C."/>
            <person name="Beiko R.G."/>
            <person name="Rosenstiel P."/>
            <person name="Hippler M."/>
            <person name="Laroche J."/>
        </authorList>
    </citation>
    <scope>NUCLEOTIDE SEQUENCE [LARGE SCALE GENOMIC DNA]</scope>
    <source>
        <strain evidence="2 3">CCMP1005</strain>
    </source>
</reference>
<keyword evidence="3" id="KW-1185">Reference proteome</keyword>
<dbReference type="AlphaFoldDB" id="K0T5M7"/>
<feature type="non-terminal residue" evidence="2">
    <location>
        <position position="1"/>
    </location>
</feature>
<feature type="region of interest" description="Disordered" evidence="1">
    <location>
        <begin position="51"/>
        <end position="78"/>
    </location>
</feature>
<organism evidence="2 3">
    <name type="scientific">Thalassiosira oceanica</name>
    <name type="common">Marine diatom</name>
    <dbReference type="NCBI Taxonomy" id="159749"/>
    <lineage>
        <taxon>Eukaryota</taxon>
        <taxon>Sar</taxon>
        <taxon>Stramenopiles</taxon>
        <taxon>Ochrophyta</taxon>
        <taxon>Bacillariophyta</taxon>
        <taxon>Coscinodiscophyceae</taxon>
        <taxon>Thalassiosirophycidae</taxon>
        <taxon>Thalassiosirales</taxon>
        <taxon>Thalassiosiraceae</taxon>
        <taxon>Thalassiosira</taxon>
    </lineage>
</organism>
<comment type="caution">
    <text evidence="2">The sequence shown here is derived from an EMBL/GenBank/DDBJ whole genome shotgun (WGS) entry which is preliminary data.</text>
</comment>